<dbReference type="RefSeq" id="WP_127178810.1">
    <property type="nucleotide sequence ID" value="NZ_CP029078.1"/>
</dbReference>
<dbReference type="Pfam" id="PF04862">
    <property type="entry name" value="DUF642"/>
    <property type="match status" value="1"/>
</dbReference>
<dbReference type="EMBL" id="CP034687">
    <property type="protein sequence ID" value="AZS85982.1"/>
    <property type="molecule type" value="Genomic_DNA"/>
</dbReference>
<dbReference type="AlphaFoldDB" id="A0A3S9ZDT1"/>
<dbReference type="EMBL" id="CP029078">
    <property type="protein sequence ID" value="QCN87159.1"/>
    <property type="molecule type" value="Genomic_DNA"/>
</dbReference>
<dbReference type="OrthoDB" id="3872034at2"/>
<accession>A0A3S9ZDT1</accession>
<keyword evidence="1" id="KW-0732">Signal</keyword>
<feature type="signal peptide" evidence="1">
    <location>
        <begin position="1"/>
        <end position="27"/>
    </location>
</feature>
<dbReference type="NCBIfam" id="TIGR04362">
    <property type="entry name" value="choice_anch_C"/>
    <property type="match status" value="1"/>
</dbReference>
<name>A0A3S9ZDT1_STRGD</name>
<evidence type="ECO:0000259" key="2">
    <source>
        <dbReference type="Pfam" id="PF04862"/>
    </source>
</evidence>
<dbReference type="Gene3D" id="2.60.120.260">
    <property type="entry name" value="Galactose-binding domain-like"/>
    <property type="match status" value="1"/>
</dbReference>
<organism evidence="3 5">
    <name type="scientific">Streptomyces griseoviridis</name>
    <dbReference type="NCBI Taxonomy" id="45398"/>
    <lineage>
        <taxon>Bacteria</taxon>
        <taxon>Bacillati</taxon>
        <taxon>Actinomycetota</taxon>
        <taxon>Actinomycetes</taxon>
        <taxon>Kitasatosporales</taxon>
        <taxon>Streptomycetaceae</taxon>
        <taxon>Streptomyces</taxon>
    </lineage>
</organism>
<dbReference type="InterPro" id="IPR006946">
    <property type="entry name" value="DGR2-like_dom"/>
</dbReference>
<dbReference type="InterPro" id="IPR027576">
    <property type="entry name" value="Choice_anch_C_dom"/>
</dbReference>
<reference evidence="3 5" key="2">
    <citation type="submission" date="2018-12" db="EMBL/GenBank/DDBJ databases">
        <title>Streptomyces griseoviridis F1-27 complete genome.</title>
        <authorList>
            <person name="Mariita R.M."/>
            <person name="Sello J.K."/>
        </authorList>
    </citation>
    <scope>NUCLEOTIDE SEQUENCE [LARGE SCALE GENOMIC DNA]</scope>
    <source>
        <strain evidence="3 5">F1-27</strain>
    </source>
</reference>
<evidence type="ECO:0000313" key="6">
    <source>
        <dbReference type="Proteomes" id="UP000501753"/>
    </source>
</evidence>
<feature type="domain" description="DUF642" evidence="2">
    <location>
        <begin position="31"/>
        <end position="184"/>
    </location>
</feature>
<proteinExistence type="predicted"/>
<evidence type="ECO:0000313" key="4">
    <source>
        <dbReference type="EMBL" id="QCN87159.1"/>
    </source>
</evidence>
<reference evidence="4 6" key="1">
    <citation type="submission" date="2018-04" db="EMBL/GenBank/DDBJ databases">
        <title>Complete genome sequences of Streptomyces griseoviridis K61 and characterization of antagonistic properties of biological control agents.</title>
        <authorList>
            <person name="Mariita R.M."/>
            <person name="Sello J.K."/>
        </authorList>
    </citation>
    <scope>NUCLEOTIDE SEQUENCE [LARGE SCALE GENOMIC DNA]</scope>
    <source>
        <strain evidence="4 6">K61</strain>
    </source>
</reference>
<evidence type="ECO:0000313" key="3">
    <source>
        <dbReference type="EMBL" id="AZS85982.1"/>
    </source>
</evidence>
<gene>
    <name evidence="4" type="ORF">DDJ31_21175</name>
    <name evidence="3" type="ORF">ELQ87_18105</name>
</gene>
<protein>
    <submittedName>
        <fullName evidence="3">Choice-of-anchor C family protein</fullName>
    </submittedName>
</protein>
<keyword evidence="6" id="KW-1185">Reference proteome</keyword>
<dbReference type="KEGG" id="sgd:ELQ87_18105"/>
<feature type="chain" id="PRO_5044600794" evidence="1">
    <location>
        <begin position="28"/>
        <end position="193"/>
    </location>
</feature>
<sequence>MRALRTFVVAAAASVLLAGAGAGTASAASRFDDGSFEYPTAPQGSFTTLSAGQTIGPWRVVSGTVDHMGAGSWQAAEGDQSVDLSGTGAGSVAQTFTTVPGTKYTVSYALAGNSAGAPAVKTGKVLVDGQNFQDFTFDVTGKSPTAMGYVYRQLTFVATGATTTLTFASTTAGAYGPVLDDVTVVACPPCPVC</sequence>
<evidence type="ECO:0000313" key="5">
    <source>
        <dbReference type="Proteomes" id="UP000271291"/>
    </source>
</evidence>
<dbReference type="Proteomes" id="UP000271291">
    <property type="component" value="Chromosome"/>
</dbReference>
<dbReference type="Proteomes" id="UP000501753">
    <property type="component" value="Chromosome"/>
</dbReference>
<evidence type="ECO:0000256" key="1">
    <source>
        <dbReference type="SAM" id="SignalP"/>
    </source>
</evidence>